<feature type="region of interest" description="Disordered" evidence="1">
    <location>
        <begin position="271"/>
        <end position="309"/>
    </location>
</feature>
<organism evidence="3 4">
    <name type="scientific">Gemmobacter caeni</name>
    <dbReference type="NCBI Taxonomy" id="589035"/>
    <lineage>
        <taxon>Bacteria</taxon>
        <taxon>Pseudomonadati</taxon>
        <taxon>Pseudomonadota</taxon>
        <taxon>Alphaproteobacteria</taxon>
        <taxon>Rhodobacterales</taxon>
        <taxon>Paracoccaceae</taxon>
        <taxon>Gemmobacter</taxon>
    </lineage>
</organism>
<reference evidence="3 4" key="1">
    <citation type="submission" date="2018-04" db="EMBL/GenBank/DDBJ databases">
        <title>Genomic Encyclopedia of Archaeal and Bacterial Type Strains, Phase II (KMG-II): from individual species to whole genera.</title>
        <authorList>
            <person name="Goeker M."/>
        </authorList>
    </citation>
    <scope>NUCLEOTIDE SEQUENCE [LARGE SCALE GENOMIC DNA]</scope>
    <source>
        <strain evidence="3 4">DSM 21823</strain>
    </source>
</reference>
<evidence type="ECO:0000256" key="1">
    <source>
        <dbReference type="SAM" id="MobiDB-lite"/>
    </source>
</evidence>
<dbReference type="InterPro" id="IPR001437">
    <property type="entry name" value="Tscrpt_elong_fac_GreA/B_C"/>
</dbReference>
<gene>
    <name evidence="3" type="ORF">C8N34_102367</name>
</gene>
<keyword evidence="3" id="KW-0648">Protein biosynthesis</keyword>
<protein>
    <submittedName>
        <fullName evidence="3">GreA/GreB family transcription elongation factor</fullName>
    </submittedName>
</protein>
<keyword evidence="4" id="KW-1185">Reference proteome</keyword>
<evidence type="ECO:0000259" key="2">
    <source>
        <dbReference type="Pfam" id="PF01272"/>
    </source>
</evidence>
<proteinExistence type="predicted"/>
<evidence type="ECO:0000313" key="4">
    <source>
        <dbReference type="Proteomes" id="UP000244224"/>
    </source>
</evidence>
<evidence type="ECO:0000313" key="3">
    <source>
        <dbReference type="EMBL" id="PTX52587.1"/>
    </source>
</evidence>
<dbReference type="InterPro" id="IPR036953">
    <property type="entry name" value="GreA/GreB_C_sf"/>
</dbReference>
<feature type="compositionally biased region" description="Low complexity" evidence="1">
    <location>
        <begin position="133"/>
        <end position="147"/>
    </location>
</feature>
<feature type="domain" description="Transcription elongation factor GreA/GreB C-terminal" evidence="2">
    <location>
        <begin position="314"/>
        <end position="380"/>
    </location>
</feature>
<accession>A0A2T6B939</accession>
<dbReference type="Proteomes" id="UP000244224">
    <property type="component" value="Unassembled WGS sequence"/>
</dbReference>
<dbReference type="Pfam" id="PF01272">
    <property type="entry name" value="GreA_GreB"/>
    <property type="match status" value="1"/>
</dbReference>
<dbReference type="GO" id="GO:0003746">
    <property type="term" value="F:translation elongation factor activity"/>
    <property type="evidence" value="ECO:0007669"/>
    <property type="project" value="UniProtKB-KW"/>
</dbReference>
<sequence length="383" mass="40987">MSRMSSDFLSQGASAPRADLVPLMVHPSDYDRLKKLAGIWPVEDTVSRLIDVFIATGATSASQALRATVRPESETVEFAKNAPDAATPVVETSSAVRITPEPTTVPAPSATARPERRFSPVTTSKLTDRGVESRAPSPSAAARPASSGTARREPKPLTFNRTDYPDLRFTALDGFSFGSVSREGTGLTWCLLFEEAVAQAIAAGQGPEVLEASGVRVRAGKHSERGFRWCERLNLSVQVSTSNYMFTRVLRLSDLIGVPVRVGLRWEKTAGASHPGRTGLIASKPLPRSAPRPKQASLPLPEGPAPEARFPTPGCLVSFVYQDRRDEEKLVQLVLGAADPVAGQVSVSSPLGRALLDTAVGGTAVLDIRGTERRIRVLDVLTT</sequence>
<comment type="caution">
    <text evidence="3">The sequence shown here is derived from an EMBL/GenBank/DDBJ whole genome shotgun (WGS) entry which is preliminary data.</text>
</comment>
<dbReference type="GO" id="GO:0003677">
    <property type="term" value="F:DNA binding"/>
    <property type="evidence" value="ECO:0007669"/>
    <property type="project" value="InterPro"/>
</dbReference>
<dbReference type="RefSeq" id="WP_145693664.1">
    <property type="nucleotide sequence ID" value="NZ_QBKP01000002.1"/>
</dbReference>
<dbReference type="AlphaFoldDB" id="A0A2T6B939"/>
<name>A0A2T6B939_9RHOB</name>
<dbReference type="SUPFAM" id="SSF54534">
    <property type="entry name" value="FKBP-like"/>
    <property type="match status" value="1"/>
</dbReference>
<feature type="region of interest" description="Disordered" evidence="1">
    <location>
        <begin position="100"/>
        <end position="160"/>
    </location>
</feature>
<dbReference type="EMBL" id="QBKP01000002">
    <property type="protein sequence ID" value="PTX52587.1"/>
    <property type="molecule type" value="Genomic_DNA"/>
</dbReference>
<dbReference type="GO" id="GO:0032784">
    <property type="term" value="P:regulation of DNA-templated transcription elongation"/>
    <property type="evidence" value="ECO:0007669"/>
    <property type="project" value="InterPro"/>
</dbReference>
<keyword evidence="3" id="KW-0251">Elongation factor</keyword>
<dbReference type="Gene3D" id="3.10.50.30">
    <property type="entry name" value="Transcription elongation factor, GreA/GreB, C-terminal domain"/>
    <property type="match status" value="1"/>
</dbReference>